<evidence type="ECO:0000256" key="2">
    <source>
        <dbReference type="ARBA" id="ARBA00022801"/>
    </source>
</evidence>
<dbReference type="Proteomes" id="UP000215005">
    <property type="component" value="Chromosome"/>
</dbReference>
<dbReference type="InterPro" id="IPR050534">
    <property type="entry name" value="Coronavir_polyprotein_1ab"/>
</dbReference>
<evidence type="ECO:0000313" key="7">
    <source>
        <dbReference type="EMBL" id="ASU82911.1"/>
    </source>
</evidence>
<protein>
    <recommendedName>
        <fullName evidence="6">DNA2/NAM7 helicase-like C-terminal domain-containing protein</fullName>
    </recommendedName>
</protein>
<dbReference type="RefSeq" id="WP_094932313.1">
    <property type="nucleotide sequence ID" value="NZ_CP022753.1"/>
</dbReference>
<feature type="region of interest" description="Disordered" evidence="5">
    <location>
        <begin position="1"/>
        <end position="33"/>
    </location>
</feature>
<evidence type="ECO:0000313" key="8">
    <source>
        <dbReference type="Proteomes" id="UP000215005"/>
    </source>
</evidence>
<dbReference type="InterPro" id="IPR041679">
    <property type="entry name" value="DNA2/NAM7-like_C"/>
</dbReference>
<dbReference type="PANTHER" id="PTHR43788:SF8">
    <property type="entry name" value="DNA-BINDING PROTEIN SMUBP-2"/>
    <property type="match status" value="1"/>
</dbReference>
<feature type="region of interest" description="Disordered" evidence="5">
    <location>
        <begin position="761"/>
        <end position="791"/>
    </location>
</feature>
<feature type="compositionally biased region" description="Pro residues" evidence="5">
    <location>
        <begin position="16"/>
        <end position="25"/>
    </location>
</feature>
<keyword evidence="8" id="KW-1185">Reference proteome</keyword>
<dbReference type="OrthoDB" id="3197455at2"/>
<organism evidence="7 8">
    <name type="scientific">Nocardiopsis gilva YIM 90087</name>
    <dbReference type="NCBI Taxonomy" id="1235441"/>
    <lineage>
        <taxon>Bacteria</taxon>
        <taxon>Bacillati</taxon>
        <taxon>Actinomycetota</taxon>
        <taxon>Actinomycetes</taxon>
        <taxon>Streptosporangiales</taxon>
        <taxon>Nocardiopsidaceae</taxon>
        <taxon>Nocardiopsis</taxon>
    </lineage>
</organism>
<dbReference type="SUPFAM" id="SSF52540">
    <property type="entry name" value="P-loop containing nucleoside triphosphate hydrolases"/>
    <property type="match status" value="1"/>
</dbReference>
<feature type="domain" description="DNA2/NAM7 helicase-like C-terminal" evidence="6">
    <location>
        <begin position="724"/>
        <end position="923"/>
    </location>
</feature>
<gene>
    <name evidence="7" type="ORF">CDO52_09030</name>
</gene>
<name>A0A223S484_9ACTN</name>
<evidence type="ECO:0000256" key="5">
    <source>
        <dbReference type="SAM" id="MobiDB-lite"/>
    </source>
</evidence>
<evidence type="ECO:0000256" key="4">
    <source>
        <dbReference type="ARBA" id="ARBA00022840"/>
    </source>
</evidence>
<dbReference type="GO" id="GO:0005524">
    <property type="term" value="F:ATP binding"/>
    <property type="evidence" value="ECO:0007669"/>
    <property type="project" value="UniProtKB-KW"/>
</dbReference>
<dbReference type="Pfam" id="PF13087">
    <property type="entry name" value="AAA_12"/>
    <property type="match status" value="1"/>
</dbReference>
<dbReference type="InterPro" id="IPR027417">
    <property type="entry name" value="P-loop_NTPase"/>
</dbReference>
<feature type="region of interest" description="Disordered" evidence="5">
    <location>
        <begin position="260"/>
        <end position="327"/>
    </location>
</feature>
<keyword evidence="1" id="KW-0547">Nucleotide-binding</keyword>
<evidence type="ECO:0000256" key="1">
    <source>
        <dbReference type="ARBA" id="ARBA00022741"/>
    </source>
</evidence>
<dbReference type="AlphaFoldDB" id="A0A223S484"/>
<keyword evidence="3" id="KW-0347">Helicase</keyword>
<dbReference type="GO" id="GO:0043139">
    <property type="term" value="F:5'-3' DNA helicase activity"/>
    <property type="evidence" value="ECO:0007669"/>
    <property type="project" value="TreeGrafter"/>
</dbReference>
<keyword evidence="2" id="KW-0378">Hydrolase</keyword>
<keyword evidence="4" id="KW-0067">ATP-binding</keyword>
<accession>A0A223S484</accession>
<dbReference type="Gene3D" id="3.40.50.300">
    <property type="entry name" value="P-loop containing nucleotide triphosphate hydrolases"/>
    <property type="match status" value="2"/>
</dbReference>
<reference evidence="7 8" key="1">
    <citation type="submission" date="2017-08" db="EMBL/GenBank/DDBJ databases">
        <title>The complete genome sequence of Nocardiopsis gilva YIM 90087.</title>
        <authorList>
            <person name="Yin M."/>
            <person name="Tang S."/>
        </authorList>
    </citation>
    <scope>NUCLEOTIDE SEQUENCE [LARGE SCALE GENOMIC DNA]</scope>
    <source>
        <strain evidence="7 8">YIM 90087</strain>
    </source>
</reference>
<dbReference type="KEGG" id="ngv:CDO52_09030"/>
<dbReference type="GO" id="GO:0016787">
    <property type="term" value="F:hydrolase activity"/>
    <property type="evidence" value="ECO:0007669"/>
    <property type="project" value="UniProtKB-KW"/>
</dbReference>
<proteinExistence type="predicted"/>
<dbReference type="PANTHER" id="PTHR43788">
    <property type="entry name" value="DNA2/NAM7 HELICASE FAMILY MEMBER"/>
    <property type="match status" value="1"/>
</dbReference>
<evidence type="ECO:0000256" key="3">
    <source>
        <dbReference type="ARBA" id="ARBA00022806"/>
    </source>
</evidence>
<dbReference type="EMBL" id="CP022753">
    <property type="protein sequence ID" value="ASU82911.1"/>
    <property type="molecule type" value="Genomic_DNA"/>
</dbReference>
<evidence type="ECO:0000259" key="6">
    <source>
        <dbReference type="Pfam" id="PF13087"/>
    </source>
</evidence>
<sequence>MTVLIVPPATTSRPSVPTPAPQPEPHPGHHRTTDGRVRALLDYYRACVHREAVLDHLIELGGADTPSASSGHHCLPAGTETLFSGAGEDLLVPPEANGVLRAARREGRPLRYGYPVVLLAPDPAADAADEGPGDVIDSRWRAAPLLVTDVEVVPDTEEPRVRAVSEPDVNPALLRRAGITDPEELAALRAVLRQGASEGDRPHDGVVLDLEAKVRTLLTRLDIDRVDDIVPRAIRGTLPHLYPRAGAHNVAVLFRSGPAEHAAPNDERPGTITGLLADLDPGHRDGPRPGQADGTALEALLEGEGGAGSPHTAPPGRPARGSEATREEAVLPVADGRLTEAQYAILRSAMRERLTAVAAPPGTGLADLIDAAVRTAVVADQSVLVASAEEPLLDRIVRRAGEAPGHLVLRTGHPDHRSREIRTLERLVEQPTSPPDLTPHNGSLRDDWSRVDSAWKSIDAIAHNGHSLARLAEERGEMIGHGWDPDALFTPEHGDPGYWLRRAERARGGGFVALAHRSAIRRELGVEPTPENLQRLCRVARIELDWRTALDRRRRTPMLAGLLADLEAAQACHRLSGDSCLRGVVSRRAGRGRQALLNRLETLNWHHTTGWPGFAHLLTVVPAWAVGVRAARALPPQAGLFDLVVVAGAEHCRMAEVLPLLYRAKRALVIGDPAQPAPPTLLEPAEEQRLRGAAGPTWLDRRPELGYAGYSAYEACAAATSASRNQHHWLDEHDRSHPTIAALASRHCYGGRIAVTTEPANLPTPVRTAPEDRATNGHHPAPPSRGADRGGRAVEWRHFSGDCEPVPGASGINREEAYRVAVVLQELDGALPEDAVIGVIAPFQPQWALLRRLVRRQGFGRQIRVGGVEEFRGEENGAVDVMVVSPTVATDAPARLVDRAVRSQAWATALTRTVSRLIVVGDRSFWSGTDSPLRDLCPFADTVEEESTALRNLRSALQARGAPVTQRPSFHGHQADLCVDTGRGPVLVLLDHARSGLELRRLLAHGELLTRLSGHPAVCVPAWRCLHDPPSVVNEILHGGD</sequence>